<dbReference type="Gene3D" id="1.10.510.10">
    <property type="entry name" value="Transferase(Phosphotransferase) domain 1"/>
    <property type="match status" value="1"/>
</dbReference>
<evidence type="ECO:0000256" key="9">
    <source>
        <dbReference type="ARBA" id="ARBA00022679"/>
    </source>
</evidence>
<evidence type="ECO:0000256" key="2">
    <source>
        <dbReference type="ARBA" id="ARBA00008684"/>
    </source>
</evidence>
<dbReference type="EMBL" id="BDDD01001372">
    <property type="protein sequence ID" value="GAV75468.1"/>
    <property type="molecule type" value="Genomic_DNA"/>
</dbReference>
<dbReference type="PROSITE" id="PS50011">
    <property type="entry name" value="PROTEIN_KINASE_DOM"/>
    <property type="match status" value="1"/>
</dbReference>
<evidence type="ECO:0000256" key="10">
    <source>
        <dbReference type="ARBA" id="ARBA00022692"/>
    </source>
</evidence>
<evidence type="ECO:0000256" key="16">
    <source>
        <dbReference type="ARBA" id="ARBA00022989"/>
    </source>
</evidence>
<dbReference type="InterPro" id="IPR013210">
    <property type="entry name" value="LRR_N_plant-typ"/>
</dbReference>
<evidence type="ECO:0000256" key="13">
    <source>
        <dbReference type="ARBA" id="ARBA00022741"/>
    </source>
</evidence>
<feature type="transmembrane region" description="Helical" evidence="23">
    <location>
        <begin position="596"/>
        <end position="616"/>
    </location>
</feature>
<keyword evidence="19" id="KW-0325">Glycoprotein</keyword>
<evidence type="ECO:0000256" key="6">
    <source>
        <dbReference type="ARBA" id="ARBA00022527"/>
    </source>
</evidence>
<keyword evidence="12" id="KW-0677">Repeat</keyword>
<dbReference type="InterPro" id="IPR032675">
    <property type="entry name" value="LRR_dom_sf"/>
</dbReference>
<evidence type="ECO:0000256" key="8">
    <source>
        <dbReference type="ARBA" id="ARBA00022614"/>
    </source>
</evidence>
<sequence length="983" mass="106565">MRSWNDSVDFCNWFGVTCNPSNDRVAILNLENQGLIGSIPPSIGNLTFLTGLNLQNNSFNGELPQQLGRLVRLQYLNLTWNSFEGRIPSNLSQCTDIRAIQIDYNALQGQIPDQLRSLLKLVILSLGSNNLTGNIPPWIGNFSSLYGISLALNNIQGTIPDEFGSLSSLGFFQLYGNNLSGIIPSSIYNISSIYYFSVAQNQLHGQLPPDVGLSLPNLQVFAGGVNNFTGPIPVSLSNASGLQVLDFAQNGLTGTIPGGLGSLSALVRLNFDENSLGNWEIGDLNFLSFLANCTSLEVLGMAENRFGGELPSFIANLSTNLQILTLGGNLLLGSIPNGIGNLVNLSLLGLEGNHFSIVPDVFGKLKQLEGLYLHDNMFSGPIPSSLGNLTRLTRLFMEDNRFEGSIPPSLGDCQNLEELNMSSNNLDGTIPKQVISLSSLSVSLDISNNSLTGSIPFEVGVLNNLVELDLSKNKLSGQIPDSLGTCTSLLRLLLQENVLSGTIPQSLQALRGIEEIDVSRNNLSGEIPEFLSKLLSLRSLDLSYNDFEGEVPREGIFANASAISFAGNNKLCGGVPDLLLPACSTKKLRKVLAPKAVISIAIAATIIILVFCYIAIFNMVKDSRTAESPLVEAQEGMSYLELVKSTDGFSADNLIGSGGFGAVYKGILPGEQKLIAIKVLNLQQQGASKSFFDEYNALRSIRHRNLLKIITSCSSVDNNGNDFKALVFEFMSNGSLEKWLHPGDDELYCTRKLSLMQRLNIAINIASALDYLHHNCGTAIVHCDLKPSNVLLDDDMVAHVGDFGLAKFIFESGNESQNQTLSGGLKGSIGYIPPEYGNGAQVSILGDIYSFGILLLEMFTGKGPTDDMFKDGLSIRKFTSVALAAEHVMDIVDPFMAFEDEEDDYGEKNEDGIEECAMIGGNELQVDKRSKIEECLASVMIIGVSCSTALPSKRMAIRSVVNKLHSIRDSFLIFINQKRRNLR</sequence>
<evidence type="ECO:0000256" key="18">
    <source>
        <dbReference type="ARBA" id="ARBA00023170"/>
    </source>
</evidence>
<keyword evidence="13 22" id="KW-0547">Nucleotide-binding</keyword>
<dbReference type="InterPro" id="IPR008271">
    <property type="entry name" value="Ser/Thr_kinase_AS"/>
</dbReference>
<evidence type="ECO:0000256" key="5">
    <source>
        <dbReference type="ARBA" id="ARBA00022475"/>
    </source>
</evidence>
<evidence type="ECO:0000259" key="24">
    <source>
        <dbReference type="PROSITE" id="PS50011"/>
    </source>
</evidence>
<evidence type="ECO:0000256" key="14">
    <source>
        <dbReference type="ARBA" id="ARBA00022777"/>
    </source>
</evidence>
<comment type="catalytic activity">
    <reaction evidence="20">
        <text>L-threonyl-[protein] + ATP = O-phospho-L-threonyl-[protein] + ADP + H(+)</text>
        <dbReference type="Rhea" id="RHEA:46608"/>
        <dbReference type="Rhea" id="RHEA-COMP:11060"/>
        <dbReference type="Rhea" id="RHEA-COMP:11605"/>
        <dbReference type="ChEBI" id="CHEBI:15378"/>
        <dbReference type="ChEBI" id="CHEBI:30013"/>
        <dbReference type="ChEBI" id="CHEBI:30616"/>
        <dbReference type="ChEBI" id="CHEBI:61977"/>
        <dbReference type="ChEBI" id="CHEBI:456216"/>
        <dbReference type="EC" id="2.7.11.1"/>
    </reaction>
</comment>
<organism evidence="25 26">
    <name type="scientific">Cephalotus follicularis</name>
    <name type="common">Albany pitcher plant</name>
    <dbReference type="NCBI Taxonomy" id="3775"/>
    <lineage>
        <taxon>Eukaryota</taxon>
        <taxon>Viridiplantae</taxon>
        <taxon>Streptophyta</taxon>
        <taxon>Embryophyta</taxon>
        <taxon>Tracheophyta</taxon>
        <taxon>Spermatophyta</taxon>
        <taxon>Magnoliopsida</taxon>
        <taxon>eudicotyledons</taxon>
        <taxon>Gunneridae</taxon>
        <taxon>Pentapetalae</taxon>
        <taxon>rosids</taxon>
        <taxon>fabids</taxon>
        <taxon>Oxalidales</taxon>
        <taxon>Cephalotaceae</taxon>
        <taxon>Cephalotus</taxon>
    </lineage>
</organism>
<gene>
    <name evidence="25" type="ORF">CFOL_v3_18947</name>
</gene>
<dbReference type="InterPro" id="IPR051809">
    <property type="entry name" value="Plant_receptor-like_S/T_kinase"/>
</dbReference>
<evidence type="ECO:0000256" key="17">
    <source>
        <dbReference type="ARBA" id="ARBA00023136"/>
    </source>
</evidence>
<dbReference type="FunFam" id="3.80.10.10:FF:001158">
    <property type="entry name" value="Leucine-rich repeat protein kinase family protein"/>
    <property type="match status" value="1"/>
</dbReference>
<comment type="similarity">
    <text evidence="3">Belongs to the RLP family.</text>
</comment>
<dbReference type="PANTHER" id="PTHR27008:SF499">
    <property type="entry name" value="OS06G0581500 PROTEIN"/>
    <property type="match status" value="1"/>
</dbReference>
<reference evidence="26" key="1">
    <citation type="submission" date="2016-04" db="EMBL/GenBank/DDBJ databases">
        <title>Cephalotus genome sequencing.</title>
        <authorList>
            <person name="Fukushima K."/>
            <person name="Hasebe M."/>
            <person name="Fang X."/>
        </authorList>
    </citation>
    <scope>NUCLEOTIDE SEQUENCE [LARGE SCALE GENOMIC DNA]</scope>
    <source>
        <strain evidence="26">cv. St1</strain>
    </source>
</reference>
<dbReference type="Gene3D" id="3.30.200.20">
    <property type="entry name" value="Phosphorylase Kinase, domain 1"/>
    <property type="match status" value="1"/>
</dbReference>
<dbReference type="InterPro" id="IPR001245">
    <property type="entry name" value="Ser-Thr/Tyr_kinase_cat_dom"/>
</dbReference>
<evidence type="ECO:0000256" key="3">
    <source>
        <dbReference type="ARBA" id="ARBA00009592"/>
    </source>
</evidence>
<keyword evidence="7" id="KW-0597">Phosphoprotein</keyword>
<evidence type="ECO:0000256" key="7">
    <source>
        <dbReference type="ARBA" id="ARBA00022553"/>
    </source>
</evidence>
<dbReference type="Pfam" id="PF08263">
    <property type="entry name" value="LRRNT_2"/>
    <property type="match status" value="1"/>
</dbReference>
<dbReference type="PANTHER" id="PTHR27008">
    <property type="entry name" value="OS04G0122200 PROTEIN"/>
    <property type="match status" value="1"/>
</dbReference>
<evidence type="ECO:0000256" key="4">
    <source>
        <dbReference type="ARBA" id="ARBA00012513"/>
    </source>
</evidence>
<keyword evidence="14 25" id="KW-0418">Kinase</keyword>
<feature type="domain" description="Protein kinase" evidence="24">
    <location>
        <begin position="649"/>
        <end position="972"/>
    </location>
</feature>
<keyword evidence="6" id="KW-0723">Serine/threonine-protein kinase</keyword>
<evidence type="ECO:0000256" key="19">
    <source>
        <dbReference type="ARBA" id="ARBA00023180"/>
    </source>
</evidence>
<dbReference type="InterPro" id="IPR001611">
    <property type="entry name" value="Leu-rich_rpt"/>
</dbReference>
<evidence type="ECO:0000256" key="23">
    <source>
        <dbReference type="SAM" id="Phobius"/>
    </source>
</evidence>
<dbReference type="SUPFAM" id="SSF52047">
    <property type="entry name" value="RNI-like"/>
    <property type="match status" value="1"/>
</dbReference>
<keyword evidence="18" id="KW-0675">Receptor</keyword>
<dbReference type="GO" id="GO:0004674">
    <property type="term" value="F:protein serine/threonine kinase activity"/>
    <property type="evidence" value="ECO:0007669"/>
    <property type="project" value="UniProtKB-KW"/>
</dbReference>
<dbReference type="SUPFAM" id="SSF56112">
    <property type="entry name" value="Protein kinase-like (PK-like)"/>
    <property type="match status" value="1"/>
</dbReference>
<dbReference type="FunFam" id="3.80.10.10:FF:000275">
    <property type="entry name" value="Leucine-rich repeat receptor-like protein kinase"/>
    <property type="match status" value="1"/>
</dbReference>
<evidence type="ECO:0000256" key="20">
    <source>
        <dbReference type="ARBA" id="ARBA00047899"/>
    </source>
</evidence>
<keyword evidence="8" id="KW-0433">Leucine-rich repeat</keyword>
<dbReference type="SUPFAM" id="SSF52058">
    <property type="entry name" value="L domain-like"/>
    <property type="match status" value="1"/>
</dbReference>
<feature type="binding site" evidence="22">
    <location>
        <position position="678"/>
    </location>
    <ligand>
        <name>ATP</name>
        <dbReference type="ChEBI" id="CHEBI:30616"/>
    </ligand>
</feature>
<dbReference type="OrthoDB" id="676979at2759"/>
<dbReference type="PROSITE" id="PS00108">
    <property type="entry name" value="PROTEIN_KINASE_ST"/>
    <property type="match status" value="1"/>
</dbReference>
<dbReference type="Gene3D" id="3.80.10.10">
    <property type="entry name" value="Ribonuclease Inhibitor"/>
    <property type="match status" value="4"/>
</dbReference>
<evidence type="ECO:0000256" key="22">
    <source>
        <dbReference type="PROSITE-ProRule" id="PRU10141"/>
    </source>
</evidence>
<keyword evidence="16 23" id="KW-1133">Transmembrane helix</keyword>
<dbReference type="InterPro" id="IPR003591">
    <property type="entry name" value="Leu-rich_rpt_typical-subtyp"/>
</dbReference>
<keyword evidence="17 23" id="KW-0472">Membrane</keyword>
<keyword evidence="9" id="KW-0808">Transferase</keyword>
<dbReference type="InterPro" id="IPR000719">
    <property type="entry name" value="Prot_kinase_dom"/>
</dbReference>
<keyword evidence="26" id="KW-1185">Reference proteome</keyword>
<evidence type="ECO:0000256" key="11">
    <source>
        <dbReference type="ARBA" id="ARBA00022729"/>
    </source>
</evidence>
<comment type="similarity">
    <text evidence="2">Belongs to the protein kinase superfamily. Ser/Thr protein kinase family.</text>
</comment>
<comment type="caution">
    <text evidence="25">The sequence shown here is derived from an EMBL/GenBank/DDBJ whole genome shotgun (WGS) entry which is preliminary data.</text>
</comment>
<dbReference type="FunFam" id="3.80.10.10:FF:000288">
    <property type="entry name" value="LRR receptor-like serine/threonine-protein kinase EFR"/>
    <property type="match status" value="1"/>
</dbReference>
<dbReference type="SMART" id="SM00369">
    <property type="entry name" value="LRR_TYP"/>
    <property type="match status" value="7"/>
</dbReference>
<dbReference type="Pfam" id="PF07714">
    <property type="entry name" value="PK_Tyr_Ser-Thr"/>
    <property type="match status" value="1"/>
</dbReference>
<accession>A0A1Q3C5U1</accession>
<proteinExistence type="inferred from homology"/>
<evidence type="ECO:0000256" key="1">
    <source>
        <dbReference type="ARBA" id="ARBA00004251"/>
    </source>
</evidence>
<dbReference type="STRING" id="3775.A0A1Q3C5U1"/>
<protein>
    <recommendedName>
        <fullName evidence="4">non-specific serine/threonine protein kinase</fullName>
        <ecNumber evidence="4">2.7.11.1</ecNumber>
    </recommendedName>
</protein>
<dbReference type="InterPro" id="IPR011009">
    <property type="entry name" value="Kinase-like_dom_sf"/>
</dbReference>
<comment type="subcellular location">
    <subcellularLocation>
        <location evidence="1">Cell membrane</location>
        <topology evidence="1">Single-pass type I membrane protein</topology>
    </subcellularLocation>
</comment>
<name>A0A1Q3C5U1_CEPFO</name>
<dbReference type="InterPro" id="IPR017441">
    <property type="entry name" value="Protein_kinase_ATP_BS"/>
</dbReference>
<dbReference type="PROSITE" id="PS00107">
    <property type="entry name" value="PROTEIN_KINASE_ATP"/>
    <property type="match status" value="1"/>
</dbReference>
<dbReference type="AlphaFoldDB" id="A0A1Q3C5U1"/>
<dbReference type="FunFam" id="1.10.510.10:FF:000358">
    <property type="entry name" value="Putative leucine-rich repeat receptor-like serine/threonine-protein kinase"/>
    <property type="match status" value="1"/>
</dbReference>
<evidence type="ECO:0000313" key="26">
    <source>
        <dbReference type="Proteomes" id="UP000187406"/>
    </source>
</evidence>
<dbReference type="SMART" id="SM00220">
    <property type="entry name" value="S_TKc"/>
    <property type="match status" value="1"/>
</dbReference>
<dbReference type="GO" id="GO:0005886">
    <property type="term" value="C:plasma membrane"/>
    <property type="evidence" value="ECO:0007669"/>
    <property type="project" value="UniProtKB-SubCell"/>
</dbReference>
<comment type="catalytic activity">
    <reaction evidence="21">
        <text>L-seryl-[protein] + ATP = O-phospho-L-seryl-[protein] + ADP + H(+)</text>
        <dbReference type="Rhea" id="RHEA:17989"/>
        <dbReference type="Rhea" id="RHEA-COMP:9863"/>
        <dbReference type="Rhea" id="RHEA-COMP:11604"/>
        <dbReference type="ChEBI" id="CHEBI:15378"/>
        <dbReference type="ChEBI" id="CHEBI:29999"/>
        <dbReference type="ChEBI" id="CHEBI:30616"/>
        <dbReference type="ChEBI" id="CHEBI:83421"/>
        <dbReference type="ChEBI" id="CHEBI:456216"/>
        <dbReference type="EC" id="2.7.11.1"/>
    </reaction>
</comment>
<dbReference type="GO" id="GO:0005524">
    <property type="term" value="F:ATP binding"/>
    <property type="evidence" value="ECO:0007669"/>
    <property type="project" value="UniProtKB-UniRule"/>
</dbReference>
<evidence type="ECO:0000256" key="15">
    <source>
        <dbReference type="ARBA" id="ARBA00022840"/>
    </source>
</evidence>
<keyword evidence="10 23" id="KW-0812">Transmembrane</keyword>
<dbReference type="Proteomes" id="UP000187406">
    <property type="component" value="Unassembled WGS sequence"/>
</dbReference>
<evidence type="ECO:0000313" key="25">
    <source>
        <dbReference type="EMBL" id="GAV75468.1"/>
    </source>
</evidence>
<dbReference type="InParanoid" id="A0A1Q3C5U1"/>
<evidence type="ECO:0000256" key="21">
    <source>
        <dbReference type="ARBA" id="ARBA00048679"/>
    </source>
</evidence>
<keyword evidence="15 22" id="KW-0067">ATP-binding</keyword>
<dbReference type="FunFam" id="3.30.200.20:FF:000432">
    <property type="entry name" value="LRR receptor-like serine/threonine-protein kinase EFR"/>
    <property type="match status" value="1"/>
</dbReference>
<keyword evidence="11" id="KW-0732">Signal</keyword>
<dbReference type="EC" id="2.7.11.1" evidence="4"/>
<keyword evidence="5" id="KW-1003">Cell membrane</keyword>
<evidence type="ECO:0000256" key="12">
    <source>
        <dbReference type="ARBA" id="ARBA00022737"/>
    </source>
</evidence>
<dbReference type="Pfam" id="PF00560">
    <property type="entry name" value="LRR_1"/>
    <property type="match status" value="12"/>
</dbReference>